<evidence type="ECO:0000256" key="1">
    <source>
        <dbReference type="SAM" id="SignalP"/>
    </source>
</evidence>
<evidence type="ECO:0000313" key="2">
    <source>
        <dbReference type="EMBL" id="KIH92723.1"/>
    </source>
</evidence>
<dbReference type="OrthoDB" id="4850190at2759"/>
<comment type="caution">
    <text evidence="2">The sequence shown here is derived from an EMBL/GenBank/DDBJ whole genome shotgun (WGS) entry which is preliminary data.</text>
</comment>
<keyword evidence="1" id="KW-0732">Signal</keyword>
<dbReference type="RefSeq" id="XP_040620733.1">
    <property type="nucleotide sequence ID" value="XM_040761558.1"/>
</dbReference>
<name>A0A0C2FNX4_9PEZI</name>
<protein>
    <submittedName>
        <fullName evidence="2">Uncharacterized protein</fullName>
    </submittedName>
</protein>
<sequence>MRLSHVQSLLLLAPVVFASPDKGQPAYGLPSTTTPTVQDDAASLVSQYVPASAYVQLTASVAAAASAASVTGDPGSLFLSALLATAPPAWFSSAVPPYFSSNVAALESAIAPLRSEAATLSSTATSETLVVTQTTNSQGSTVTTSYTSTFPVTTHTTSSSGNAAAPTAGAQQQAGLGIAALALGLVAIF</sequence>
<keyword evidence="3" id="KW-1185">Reference proteome</keyword>
<feature type="chain" id="PRO_5002148659" evidence="1">
    <location>
        <begin position="19"/>
        <end position="189"/>
    </location>
</feature>
<dbReference type="HOGENOM" id="CLU_1435287_0_0_1"/>
<gene>
    <name evidence="2" type="ORF">SPBR_03255</name>
</gene>
<evidence type="ECO:0000313" key="3">
    <source>
        <dbReference type="Proteomes" id="UP000031575"/>
    </source>
</evidence>
<feature type="signal peptide" evidence="1">
    <location>
        <begin position="1"/>
        <end position="18"/>
    </location>
</feature>
<organism evidence="2 3">
    <name type="scientific">Sporothrix brasiliensis 5110</name>
    <dbReference type="NCBI Taxonomy" id="1398154"/>
    <lineage>
        <taxon>Eukaryota</taxon>
        <taxon>Fungi</taxon>
        <taxon>Dikarya</taxon>
        <taxon>Ascomycota</taxon>
        <taxon>Pezizomycotina</taxon>
        <taxon>Sordariomycetes</taxon>
        <taxon>Sordariomycetidae</taxon>
        <taxon>Ophiostomatales</taxon>
        <taxon>Ophiostomataceae</taxon>
        <taxon>Sporothrix</taxon>
    </lineage>
</organism>
<proteinExistence type="predicted"/>
<dbReference type="EMBL" id="AWTV01000006">
    <property type="protein sequence ID" value="KIH92723.1"/>
    <property type="molecule type" value="Genomic_DNA"/>
</dbReference>
<reference evidence="2 3" key="1">
    <citation type="journal article" date="2014" name="BMC Genomics">
        <title>Comparative genomics of the major fungal agents of human and animal Sporotrichosis: Sporothrix schenckii and Sporothrix brasiliensis.</title>
        <authorList>
            <person name="Teixeira M.M."/>
            <person name="de Almeida L.G."/>
            <person name="Kubitschek-Barreira P."/>
            <person name="Alves F.L."/>
            <person name="Kioshima E.S."/>
            <person name="Abadio A.K."/>
            <person name="Fernandes L."/>
            <person name="Derengowski L.S."/>
            <person name="Ferreira K.S."/>
            <person name="Souza R.C."/>
            <person name="Ruiz J.C."/>
            <person name="de Andrade N.C."/>
            <person name="Paes H.C."/>
            <person name="Nicola A.M."/>
            <person name="Albuquerque P."/>
            <person name="Gerber A.L."/>
            <person name="Martins V.P."/>
            <person name="Peconick L.D."/>
            <person name="Neto A.V."/>
            <person name="Chaucanez C.B."/>
            <person name="Silva P.A."/>
            <person name="Cunha O.L."/>
            <person name="de Oliveira F.F."/>
            <person name="dos Santos T.C."/>
            <person name="Barros A.L."/>
            <person name="Soares M.A."/>
            <person name="de Oliveira L.M."/>
            <person name="Marini M.M."/>
            <person name="Villalobos-Duno H."/>
            <person name="Cunha M.M."/>
            <person name="de Hoog S."/>
            <person name="da Silveira J.F."/>
            <person name="Henrissat B."/>
            <person name="Nino-Vega G.A."/>
            <person name="Cisalpino P.S."/>
            <person name="Mora-Montes H.M."/>
            <person name="Almeida S.R."/>
            <person name="Stajich J.E."/>
            <person name="Lopes-Bezerra L.M."/>
            <person name="Vasconcelos A.T."/>
            <person name="Felipe M.S."/>
        </authorList>
    </citation>
    <scope>NUCLEOTIDE SEQUENCE [LARGE SCALE GENOMIC DNA]</scope>
    <source>
        <strain evidence="2 3">5110</strain>
    </source>
</reference>
<dbReference type="GeneID" id="63676479"/>
<dbReference type="Proteomes" id="UP000031575">
    <property type="component" value="Unassembled WGS sequence"/>
</dbReference>
<accession>A0A0C2FNX4</accession>
<dbReference type="VEuPathDB" id="FungiDB:SPBR_03255"/>
<dbReference type="AlphaFoldDB" id="A0A0C2FNX4"/>